<gene>
    <name evidence="6" type="primary">410071</name>
    <name evidence="8" type="synonym">LOC410071</name>
</gene>
<dbReference type="GeneID" id="410071"/>
<comment type="similarity">
    <text evidence="2">Belongs to the HAD-like hydrolase superfamily.</text>
</comment>
<dbReference type="PANTHER" id="PTHR19288">
    <property type="entry name" value="4-NITROPHENYLPHOSPHATASE-RELATED"/>
    <property type="match status" value="1"/>
</dbReference>
<evidence type="ECO:0000313" key="6">
    <source>
        <dbReference type="EnsemblMetazoa" id="XP_393558"/>
    </source>
</evidence>
<evidence type="ECO:0000313" key="8">
    <source>
        <dbReference type="RefSeq" id="XP_393558.1"/>
    </source>
</evidence>
<dbReference type="GO" id="GO:0046872">
    <property type="term" value="F:metal ion binding"/>
    <property type="evidence" value="ECO:0007669"/>
    <property type="project" value="UniProtKB-KW"/>
</dbReference>
<dbReference type="OrthoDB" id="413953at2759"/>
<feature type="active site" description="Proton donor" evidence="3">
    <location>
        <position position="27"/>
    </location>
</feature>
<evidence type="ECO:0000256" key="2">
    <source>
        <dbReference type="PIRNR" id="PIRNR000915"/>
    </source>
</evidence>
<sequence>MKTKSILSLSNVEFKTLMDSIDVVLSDCDGVLWRETEVIQNSPETVKKLKELGKKFFYITNNNTKTRAEFLKKCNDLNYDATIDEIVCTSFLAAVYLKEKEFNKKVYVVGSVGIGKELEAVGIQHYGSGPDIIEGDEVELVKNFKPDPEVGAVVIGFDKDFSFPKIVKAVTYLNDPNVHFIGTNNDIERPSPSANKFPGTGCFIKNIEAACNRSAVILGKPESFVSEYITKKYGLNPERTLMIGDNCNTDILLGKRCGFKTLVVLTGITTQNDIENMNASDINTKNLIIPDYYANELGDILEMIKIS</sequence>
<dbReference type="KEGG" id="ame:410071"/>
<feature type="active site" description="Proton donor" evidence="3">
    <location>
        <position position="29"/>
    </location>
</feature>
<feature type="binding site" evidence="5">
    <location>
        <position position="245"/>
    </location>
    <ligand>
        <name>Mg(2+)</name>
        <dbReference type="ChEBI" id="CHEBI:18420"/>
    </ligand>
</feature>
<comment type="cofactor">
    <cofactor evidence="5">
        <name>Mg(2+)</name>
        <dbReference type="ChEBI" id="CHEBI:18420"/>
    </cofactor>
    <text evidence="5">Divalent metal ions. Mg(2+) is the most effective.</text>
</comment>
<dbReference type="OMA" id="FFITNNC"/>
<keyword evidence="1 2" id="KW-0378">Hydrolase</keyword>
<dbReference type="PANTHER" id="PTHR19288:SF93">
    <property type="entry name" value="FI11325P-RELATED"/>
    <property type="match status" value="1"/>
</dbReference>
<dbReference type="RefSeq" id="XP_393558.1">
    <property type="nucleotide sequence ID" value="XM_393558.7"/>
</dbReference>
<organism evidence="6">
    <name type="scientific">Apis mellifera</name>
    <name type="common">Honeybee</name>
    <dbReference type="NCBI Taxonomy" id="7460"/>
    <lineage>
        <taxon>Eukaryota</taxon>
        <taxon>Metazoa</taxon>
        <taxon>Ecdysozoa</taxon>
        <taxon>Arthropoda</taxon>
        <taxon>Hexapoda</taxon>
        <taxon>Insecta</taxon>
        <taxon>Pterygota</taxon>
        <taxon>Neoptera</taxon>
        <taxon>Endopterygota</taxon>
        <taxon>Hymenoptera</taxon>
        <taxon>Apocrita</taxon>
        <taxon>Aculeata</taxon>
        <taxon>Apoidea</taxon>
        <taxon>Anthophila</taxon>
        <taxon>Apidae</taxon>
        <taxon>Apis</taxon>
    </lineage>
</organism>
<dbReference type="InterPro" id="IPR006357">
    <property type="entry name" value="HAD-SF_hydro_IIA"/>
</dbReference>
<dbReference type="GO" id="GO:0016791">
    <property type="term" value="F:phosphatase activity"/>
    <property type="evidence" value="ECO:0007669"/>
    <property type="project" value="InterPro"/>
</dbReference>
<feature type="binding site" evidence="5">
    <location>
        <position position="27"/>
    </location>
    <ligand>
        <name>Mg(2+)</name>
        <dbReference type="ChEBI" id="CHEBI:18420"/>
    </ligand>
</feature>
<evidence type="ECO:0000256" key="3">
    <source>
        <dbReference type="PIRSR" id="PIRSR000915-1"/>
    </source>
</evidence>
<keyword evidence="5" id="KW-0460">Magnesium</keyword>
<protein>
    <submittedName>
        <fullName evidence="8">Glycerol-3-phosphate phosphatase</fullName>
    </submittedName>
</protein>
<feature type="binding site" evidence="5">
    <location>
        <position position="29"/>
    </location>
    <ligand>
        <name>Mg(2+)</name>
        <dbReference type="ChEBI" id="CHEBI:18420"/>
    </ligand>
</feature>
<dbReference type="Gene3D" id="3.40.50.1000">
    <property type="entry name" value="HAD superfamily/HAD-like"/>
    <property type="match status" value="2"/>
</dbReference>
<dbReference type="InterPro" id="IPR006349">
    <property type="entry name" value="PGP_euk"/>
</dbReference>
<evidence type="ECO:0000256" key="4">
    <source>
        <dbReference type="PIRSR" id="PIRSR000915-2"/>
    </source>
</evidence>
<dbReference type="EnsemblMetazoa" id="XM_393558">
    <property type="protein sequence ID" value="XP_393558"/>
    <property type="gene ID" value="LOC410071"/>
</dbReference>
<dbReference type="Proteomes" id="UP000005203">
    <property type="component" value="Linkage group LG1"/>
</dbReference>
<name>A0A7M7R7R6_APIME</name>
<dbReference type="SUPFAM" id="SSF56784">
    <property type="entry name" value="HAD-like"/>
    <property type="match status" value="1"/>
</dbReference>
<reference evidence="7" key="3">
    <citation type="submission" date="2025-05" db="UniProtKB">
        <authorList>
            <consortium name="RefSeq"/>
        </authorList>
    </citation>
    <scope>NUCLEOTIDE SEQUENCE [LARGE SCALE GENOMIC DNA]</scope>
    <source>
        <strain evidence="7">DH4</strain>
    </source>
</reference>
<proteinExistence type="inferred from homology"/>
<accession>A0A8B9AZS3</accession>
<evidence type="ECO:0000313" key="7">
    <source>
        <dbReference type="Proteomes" id="UP000005203"/>
    </source>
</evidence>
<reference evidence="6" key="1">
    <citation type="submission" date="2021-01" db="UniProtKB">
        <authorList>
            <consortium name="EnsemblMetazoa"/>
        </authorList>
    </citation>
    <scope>IDENTIFICATION</scope>
    <source>
        <strain evidence="6">DH4</strain>
    </source>
</reference>
<reference evidence="8" key="2">
    <citation type="submission" date="2025-04" db="UniProtKB">
        <authorList>
            <consortium name="RefSeq"/>
        </authorList>
    </citation>
    <scope>IDENTIFICATION</scope>
    <source>
        <strain evidence="8">DH4</strain>
        <tissue evidence="8">Whole body</tissue>
    </source>
</reference>
<dbReference type="InterPro" id="IPR023214">
    <property type="entry name" value="HAD_sf"/>
</dbReference>
<keyword evidence="7" id="KW-1185">Reference proteome</keyword>
<dbReference type="Pfam" id="PF13344">
    <property type="entry name" value="Hydrolase_6"/>
    <property type="match status" value="1"/>
</dbReference>
<dbReference type="InterPro" id="IPR036412">
    <property type="entry name" value="HAD-like_sf"/>
</dbReference>
<feature type="binding site" evidence="4">
    <location>
        <position position="220"/>
    </location>
    <ligand>
        <name>substrate</name>
    </ligand>
</feature>
<evidence type="ECO:0000256" key="1">
    <source>
        <dbReference type="ARBA" id="ARBA00022801"/>
    </source>
</evidence>
<dbReference type="Pfam" id="PF13242">
    <property type="entry name" value="Hydrolase_like"/>
    <property type="match status" value="1"/>
</dbReference>
<accession>A0A7M7R7R6</accession>
<dbReference type="PIRSF" id="PIRSF000915">
    <property type="entry name" value="PGP-type_phosphatase"/>
    <property type="match status" value="1"/>
</dbReference>
<dbReference type="NCBIfam" id="TIGR01452">
    <property type="entry name" value="PGP_euk"/>
    <property type="match status" value="1"/>
</dbReference>
<dbReference type="GO" id="GO:0005737">
    <property type="term" value="C:cytoplasm"/>
    <property type="evidence" value="ECO:0007669"/>
    <property type="project" value="TreeGrafter"/>
</dbReference>
<dbReference type="NCBIfam" id="TIGR01460">
    <property type="entry name" value="HAD-SF-IIA"/>
    <property type="match status" value="1"/>
</dbReference>
<dbReference type="AlphaFoldDB" id="A0A7M7R7R6"/>
<keyword evidence="5" id="KW-0479">Metal-binding</keyword>
<evidence type="ECO:0000256" key="5">
    <source>
        <dbReference type="PIRSR" id="PIRSR000915-3"/>
    </source>
</evidence>